<dbReference type="Proteomes" id="UP001217089">
    <property type="component" value="Unassembled WGS sequence"/>
</dbReference>
<evidence type="ECO:0000256" key="1">
    <source>
        <dbReference type="ARBA" id="ARBA00022737"/>
    </source>
</evidence>
<evidence type="ECO:0000259" key="2">
    <source>
        <dbReference type="PROSITE" id="PS51303"/>
    </source>
</evidence>
<proteinExistence type="predicted"/>
<keyword evidence="4" id="KW-1185">Reference proteome</keyword>
<sequence>MDFDSQEKEDVVIQEVDEGQPCLACGDGCHGFTRHKWRSSCSMCKCPRELHDIYNENFVNVRDRLGWKRQDDPSSQVTKEDTLRRGYTWVPPGLSNEQLEEYMDQLPNHKIPRLGTPGEKYRDIQLIRQLPKQDLSAQYCRMLRSALEVKEYNIFRELRDSIAMDIGFVKESPALTVTTK</sequence>
<reference evidence="3 4" key="1">
    <citation type="submission" date="2022-12" db="EMBL/GenBank/DDBJ databases">
        <title>Chromosome-level genome of Tegillarca granosa.</title>
        <authorList>
            <person name="Kim J."/>
        </authorList>
    </citation>
    <scope>NUCLEOTIDE SEQUENCE [LARGE SCALE GENOMIC DNA]</scope>
    <source>
        <strain evidence="3">Teg-2019</strain>
        <tissue evidence="3">Adductor muscle</tissue>
    </source>
</reference>
<gene>
    <name evidence="3" type="ORF">KUTeg_006841</name>
</gene>
<dbReference type="PROSITE" id="PS51303">
    <property type="entry name" value="PET"/>
    <property type="match status" value="1"/>
</dbReference>
<name>A0ABQ9FBI7_TEGGR</name>
<accession>A0ABQ9FBI7</accession>
<feature type="domain" description="PET" evidence="2">
    <location>
        <begin position="68"/>
        <end position="177"/>
    </location>
</feature>
<keyword evidence="1" id="KW-0677">Repeat</keyword>
<dbReference type="InterPro" id="IPR047120">
    <property type="entry name" value="Pk/Esn/Tes"/>
</dbReference>
<dbReference type="InterPro" id="IPR010442">
    <property type="entry name" value="PET_domain"/>
</dbReference>
<dbReference type="PANTHER" id="PTHR24211">
    <property type="entry name" value="LIM DOMAIN-CONTAINING PROTEIN"/>
    <property type="match status" value="1"/>
</dbReference>
<organism evidence="3 4">
    <name type="scientific">Tegillarca granosa</name>
    <name type="common">Malaysian cockle</name>
    <name type="synonym">Anadara granosa</name>
    <dbReference type="NCBI Taxonomy" id="220873"/>
    <lineage>
        <taxon>Eukaryota</taxon>
        <taxon>Metazoa</taxon>
        <taxon>Spiralia</taxon>
        <taxon>Lophotrochozoa</taxon>
        <taxon>Mollusca</taxon>
        <taxon>Bivalvia</taxon>
        <taxon>Autobranchia</taxon>
        <taxon>Pteriomorphia</taxon>
        <taxon>Arcoida</taxon>
        <taxon>Arcoidea</taxon>
        <taxon>Arcidae</taxon>
        <taxon>Tegillarca</taxon>
    </lineage>
</organism>
<evidence type="ECO:0000313" key="4">
    <source>
        <dbReference type="Proteomes" id="UP001217089"/>
    </source>
</evidence>
<dbReference type="EMBL" id="JARBDR010000337">
    <property type="protein sequence ID" value="KAJ8314691.1"/>
    <property type="molecule type" value="Genomic_DNA"/>
</dbReference>
<comment type="caution">
    <text evidence="3">The sequence shown here is derived from an EMBL/GenBank/DDBJ whole genome shotgun (WGS) entry which is preliminary data.</text>
</comment>
<dbReference type="Pfam" id="PF06297">
    <property type="entry name" value="PET"/>
    <property type="match status" value="1"/>
</dbReference>
<dbReference type="PANTHER" id="PTHR24211:SF37">
    <property type="entry name" value="PROTEIN ESPINAS-LIKE PROTEIN"/>
    <property type="match status" value="1"/>
</dbReference>
<protein>
    <recommendedName>
        <fullName evidence="2">PET domain-containing protein</fullName>
    </recommendedName>
</protein>
<dbReference type="CDD" id="cd09830">
    <property type="entry name" value="PET_LIMPETin_LIM-9"/>
    <property type="match status" value="1"/>
</dbReference>
<evidence type="ECO:0000313" key="3">
    <source>
        <dbReference type="EMBL" id="KAJ8314691.1"/>
    </source>
</evidence>